<dbReference type="AlphaFoldDB" id="K0KGT5"/>
<dbReference type="PANTHER" id="PTHR13056:SF0">
    <property type="entry name" value="VACUOLAR FUSION PROTEIN CCZ1 HOMOLOG-RELATED"/>
    <property type="match status" value="1"/>
</dbReference>
<feature type="domain" description="CCZ1/INTU/HSP4 first Longin" evidence="2">
    <location>
        <begin position="20"/>
        <end position="149"/>
    </location>
</feature>
<dbReference type="EMBL" id="CAIF01000039">
    <property type="protein sequence ID" value="CCH42191.1"/>
    <property type="molecule type" value="Genomic_DNA"/>
</dbReference>
<dbReference type="GO" id="GO:0016192">
    <property type="term" value="P:vesicle-mediated transport"/>
    <property type="evidence" value="ECO:0007669"/>
    <property type="project" value="InterPro"/>
</dbReference>
<reference evidence="3 4" key="1">
    <citation type="journal article" date="2012" name="Eukaryot. Cell">
        <title>Draft genome sequence of Wickerhamomyces ciferrii NRRL Y-1031 F-60-10.</title>
        <authorList>
            <person name="Schneider J."/>
            <person name="Andrea H."/>
            <person name="Blom J."/>
            <person name="Jaenicke S."/>
            <person name="Ruckert C."/>
            <person name="Schorsch C."/>
            <person name="Szczepanowski R."/>
            <person name="Farwick M."/>
            <person name="Goesmann A."/>
            <person name="Puhler A."/>
            <person name="Schaffer S."/>
            <person name="Tauch A."/>
            <person name="Kohler T."/>
            <person name="Brinkrolf K."/>
        </authorList>
    </citation>
    <scope>NUCLEOTIDE SEQUENCE [LARGE SCALE GENOMIC DNA]</scope>
    <source>
        <strain evidence="4">ATCC 14091 / BCRC 22168 / CBS 111 / JCM 3599 / NBRC 0793 / NRRL Y-1031 F-60-10</strain>
    </source>
</reference>
<gene>
    <name evidence="3" type="ORF">BN7_1735</name>
</gene>
<accession>K0KGT5</accession>
<evidence type="ECO:0000259" key="2">
    <source>
        <dbReference type="Pfam" id="PF19031"/>
    </source>
</evidence>
<dbReference type="GO" id="GO:0035658">
    <property type="term" value="C:Mon1-Ccz1 complex"/>
    <property type="evidence" value="ECO:0007669"/>
    <property type="project" value="InterPro"/>
</dbReference>
<dbReference type="Proteomes" id="UP000009328">
    <property type="component" value="Unassembled WGS sequence"/>
</dbReference>
<dbReference type="eggNOG" id="ENOG502QSQV">
    <property type="taxonomic scope" value="Eukaryota"/>
</dbReference>
<dbReference type="InParanoid" id="K0KGT5"/>
<protein>
    <submittedName>
        <fullName evidence="3">Vacuolar fusion protein CCZ1</fullName>
    </submittedName>
</protein>
<evidence type="ECO:0000313" key="3">
    <source>
        <dbReference type="EMBL" id="CCH42191.1"/>
    </source>
</evidence>
<keyword evidence="4" id="KW-1185">Reference proteome</keyword>
<name>K0KGT5_WICCF</name>
<dbReference type="Pfam" id="PF19031">
    <property type="entry name" value="Intu_longin_1"/>
    <property type="match status" value="1"/>
</dbReference>
<dbReference type="STRING" id="1206466.K0KGT5"/>
<evidence type="ECO:0000313" key="4">
    <source>
        <dbReference type="Proteomes" id="UP000009328"/>
    </source>
</evidence>
<dbReference type="HOGENOM" id="CLU_418027_0_0_1"/>
<dbReference type="InterPro" id="IPR013176">
    <property type="entry name" value="Ccz1"/>
</dbReference>
<evidence type="ECO:0000256" key="1">
    <source>
        <dbReference type="ARBA" id="ARBA00005352"/>
    </source>
</evidence>
<comment type="caution">
    <text evidence="3">The sequence shown here is derived from an EMBL/GenBank/DDBJ whole genome shotgun (WGS) entry which is preliminary data.</text>
</comment>
<dbReference type="PANTHER" id="PTHR13056">
    <property type="entry name" value="VACUOLAR FUSION PROTEIN CCZ1 HOMOLOG-RELATED"/>
    <property type="match status" value="1"/>
</dbReference>
<proteinExistence type="inferred from homology"/>
<comment type="similarity">
    <text evidence="1">Belongs to the CCZ1 family.</text>
</comment>
<organism evidence="3 4">
    <name type="scientific">Wickerhamomyces ciferrii (strain ATCC 14091 / BCRC 22168 / CBS 111 / JCM 3599 / NBRC 0793 / NRRL Y-1031 F-60-10)</name>
    <name type="common">Yeast</name>
    <name type="synonym">Pichia ciferrii</name>
    <dbReference type="NCBI Taxonomy" id="1206466"/>
    <lineage>
        <taxon>Eukaryota</taxon>
        <taxon>Fungi</taxon>
        <taxon>Dikarya</taxon>
        <taxon>Ascomycota</taxon>
        <taxon>Saccharomycotina</taxon>
        <taxon>Saccharomycetes</taxon>
        <taxon>Phaffomycetales</taxon>
        <taxon>Wickerhamomycetaceae</taxon>
        <taxon>Wickerhamomyces</taxon>
    </lineage>
</organism>
<dbReference type="InterPro" id="IPR043987">
    <property type="entry name" value="CCZ1/INTU/HSP4_longin_1"/>
</dbReference>
<sequence>MDFFNVKTDSEIIPATPELFAIVDPNLSHNETDSQNQILMFWYNSTIDDNEKLRKIGIIQGINEFTKSFTTNDEQQEQGQQEKVRYIELDNQLILFDIWEDKYQVILSINLTKIKDENAVEFIQNDISPITFLKKLINQGYNEFKLHNGTITKISQTLNSNDFKEFLNNWWIIWLKNLQLEIIENGVMKLYNGFKKSSSYQSITTDLSNLFIFNTNKTNFENYGLIYTNNKLSSQSQISLLNWIEELDNYELLNTQGLILSQVLKTPILTSGQSNGSTQEIVYDPFKLVLNTLSEVSKISGVTAGVNASVNGISSGINTINGYLPNVSRLPEWMGGGGGNGGDVNVEEEARRQGYEPIENAEEHEKYLIGKIDGNIIKKEVWLDNDDDYELKKYNVVVYQKDDLLYLYVLDDFNGDLDDGRYYDELKQKFNEISTQLSIKISENKGFYFLIYDQFHKSIESNLPNIPTFDNEEVNDLKYFHDLTSSKTQSQYLHRELIKILGTITPDQIETLKRTKNGWWILRLLHQGKEILIIKKWSYSNGVSNKTNSVDPIRERIFQNSTSLIGSIGKDAKIWLDDYLTKNKI</sequence>